<dbReference type="Proteomes" id="UP001139488">
    <property type="component" value="Unassembled WGS sequence"/>
</dbReference>
<protein>
    <submittedName>
        <fullName evidence="2">Enoyl-CoA hydratase-related protein</fullName>
    </submittedName>
</protein>
<evidence type="ECO:0000313" key="2">
    <source>
        <dbReference type="EMBL" id="MCJ2376075.1"/>
    </source>
</evidence>
<proteinExistence type="inferred from homology"/>
<accession>A0A9X2AV75</accession>
<comment type="similarity">
    <text evidence="1">Belongs to the enoyl-CoA hydratase/isomerase family.</text>
</comment>
<dbReference type="GO" id="GO:0008300">
    <property type="term" value="P:isoprenoid catabolic process"/>
    <property type="evidence" value="ECO:0007669"/>
    <property type="project" value="TreeGrafter"/>
</dbReference>
<dbReference type="CDD" id="cd06558">
    <property type="entry name" value="crotonase-like"/>
    <property type="match status" value="1"/>
</dbReference>
<dbReference type="Gene3D" id="3.90.226.10">
    <property type="entry name" value="2-enoyl-CoA Hydratase, Chain A, domain 1"/>
    <property type="match status" value="1"/>
</dbReference>
<dbReference type="AlphaFoldDB" id="A0A9X2AV75"/>
<dbReference type="GO" id="GO:0003824">
    <property type="term" value="F:catalytic activity"/>
    <property type="evidence" value="ECO:0007669"/>
    <property type="project" value="UniProtKB-ARBA"/>
</dbReference>
<dbReference type="Pfam" id="PF00378">
    <property type="entry name" value="ECH_1"/>
    <property type="match status" value="1"/>
</dbReference>
<dbReference type="EMBL" id="JAJNNZ010000003">
    <property type="protein sequence ID" value="MCJ2376075.1"/>
    <property type="molecule type" value="Genomic_DNA"/>
</dbReference>
<evidence type="ECO:0000256" key="1">
    <source>
        <dbReference type="ARBA" id="ARBA00005254"/>
    </source>
</evidence>
<dbReference type="InterPro" id="IPR014748">
    <property type="entry name" value="Enoyl-CoA_hydra_C"/>
</dbReference>
<dbReference type="InterPro" id="IPR001753">
    <property type="entry name" value="Enoyl-CoA_hydra/iso"/>
</dbReference>
<dbReference type="InterPro" id="IPR029045">
    <property type="entry name" value="ClpP/crotonase-like_dom_sf"/>
</dbReference>
<dbReference type="PANTHER" id="PTHR42964">
    <property type="entry name" value="ENOYL-COA HYDRATASE"/>
    <property type="match status" value="1"/>
</dbReference>
<organism evidence="2 3">
    <name type="scientific">Vibrio gelatinilyticus</name>
    <dbReference type="NCBI Taxonomy" id="2893468"/>
    <lineage>
        <taxon>Bacteria</taxon>
        <taxon>Pseudomonadati</taxon>
        <taxon>Pseudomonadota</taxon>
        <taxon>Gammaproteobacteria</taxon>
        <taxon>Vibrionales</taxon>
        <taxon>Vibrionaceae</taxon>
        <taxon>Vibrio</taxon>
    </lineage>
</organism>
<keyword evidence="3" id="KW-1185">Reference proteome</keyword>
<sequence length="285" mass="31206">MTTSKPTASSNTPHESQVLCDVNEQGVATLTLNRETKRNAFDDLMIRQLLHHLDTLANNSRVRCLVLTAKGRHFSAGADLKWMQSMAAKTQHENQSDAEQLAQLMSCFDRFPMPTIAVIRGCAFGGALGLIACADIALACSNATFCLSEVKLGLVPATIGPYMCRAIGARQARRYLLSAEQFDAETALSIGLIHSVSKDDQTLAAYQDELIDSFLANGPLALKQTKVLCLRCDAQSIDESLIQHTSKLIADVRVSNEAQQGLSAFFEKRLPPWAPVATQHKREKF</sequence>
<dbReference type="SUPFAM" id="SSF52096">
    <property type="entry name" value="ClpP/crotonase"/>
    <property type="match status" value="1"/>
</dbReference>
<dbReference type="InterPro" id="IPR051683">
    <property type="entry name" value="Enoyl-CoA_Hydratase/Isomerase"/>
</dbReference>
<evidence type="ECO:0000313" key="3">
    <source>
        <dbReference type="Proteomes" id="UP001139488"/>
    </source>
</evidence>
<comment type="caution">
    <text evidence="2">The sequence shown here is derived from an EMBL/GenBank/DDBJ whole genome shotgun (WGS) entry which is preliminary data.</text>
</comment>
<dbReference type="RefSeq" id="WP_244355469.1">
    <property type="nucleotide sequence ID" value="NZ_JAJNNZ010000003.1"/>
</dbReference>
<dbReference type="Gene3D" id="1.10.12.10">
    <property type="entry name" value="Lyase 2-enoyl-coa Hydratase, Chain A, domain 2"/>
    <property type="match status" value="1"/>
</dbReference>
<reference evidence="2" key="1">
    <citation type="submission" date="2021-11" db="EMBL/GenBank/DDBJ databases">
        <title>Vibrio ZSDE26 sp. nov. and Vibrio ZSDZ34 sp. nov., isolated from coastal seawater in Qingdao.</title>
        <authorList>
            <person name="Zhang P."/>
        </authorList>
    </citation>
    <scope>NUCLEOTIDE SEQUENCE</scope>
    <source>
        <strain evidence="2">ZSDZ34</strain>
    </source>
</reference>
<name>A0A9X2AV75_9VIBR</name>
<dbReference type="PANTHER" id="PTHR42964:SF1">
    <property type="entry name" value="POLYKETIDE BIOSYNTHESIS ENOYL-COA HYDRATASE PKSH-RELATED"/>
    <property type="match status" value="1"/>
</dbReference>
<gene>
    <name evidence="2" type="ORF">LNL84_04430</name>
</gene>